<feature type="transmembrane region" description="Helical" evidence="6">
    <location>
        <begin position="20"/>
        <end position="38"/>
    </location>
</feature>
<evidence type="ECO:0000313" key="8">
    <source>
        <dbReference type="EMBL" id="GIH03121.1"/>
    </source>
</evidence>
<feature type="transmembrane region" description="Helical" evidence="6">
    <location>
        <begin position="324"/>
        <end position="343"/>
    </location>
</feature>
<gene>
    <name evidence="8" type="primary">comE_2</name>
    <name evidence="8" type="ORF">Rhe02_11880</name>
</gene>
<dbReference type="NCBIfam" id="TIGR00360">
    <property type="entry name" value="ComEC_N-term"/>
    <property type="match status" value="1"/>
</dbReference>
<dbReference type="RefSeq" id="WP_203907049.1">
    <property type="nucleotide sequence ID" value="NZ_BONY01000006.1"/>
</dbReference>
<dbReference type="GO" id="GO:0005886">
    <property type="term" value="C:plasma membrane"/>
    <property type="evidence" value="ECO:0007669"/>
    <property type="project" value="UniProtKB-SubCell"/>
</dbReference>
<dbReference type="InterPro" id="IPR001279">
    <property type="entry name" value="Metallo-B-lactamas"/>
</dbReference>
<dbReference type="PANTHER" id="PTHR30619">
    <property type="entry name" value="DNA INTERNALIZATION/COMPETENCE PROTEIN COMEC/REC2"/>
    <property type="match status" value="1"/>
</dbReference>
<comment type="subcellular location">
    <subcellularLocation>
        <location evidence="1">Cell membrane</location>
        <topology evidence="1">Multi-pass membrane protein</topology>
    </subcellularLocation>
</comment>
<keyword evidence="5 6" id="KW-0472">Membrane</keyword>
<evidence type="ECO:0000313" key="9">
    <source>
        <dbReference type="Proteomes" id="UP000612899"/>
    </source>
</evidence>
<evidence type="ECO:0000256" key="1">
    <source>
        <dbReference type="ARBA" id="ARBA00004651"/>
    </source>
</evidence>
<protein>
    <submittedName>
        <fullName evidence="8">Competence protein ComEC</fullName>
    </submittedName>
</protein>
<organism evidence="8 9">
    <name type="scientific">Rhizocola hellebori</name>
    <dbReference type="NCBI Taxonomy" id="1392758"/>
    <lineage>
        <taxon>Bacteria</taxon>
        <taxon>Bacillati</taxon>
        <taxon>Actinomycetota</taxon>
        <taxon>Actinomycetes</taxon>
        <taxon>Micromonosporales</taxon>
        <taxon>Micromonosporaceae</taxon>
        <taxon>Rhizocola</taxon>
    </lineage>
</organism>
<keyword evidence="3 6" id="KW-0812">Transmembrane</keyword>
<dbReference type="SUPFAM" id="SSF56281">
    <property type="entry name" value="Metallo-hydrolase/oxidoreductase"/>
    <property type="match status" value="1"/>
</dbReference>
<reference evidence="8" key="1">
    <citation type="submission" date="2021-01" db="EMBL/GenBank/DDBJ databases">
        <title>Whole genome shotgun sequence of Rhizocola hellebori NBRC 109834.</title>
        <authorList>
            <person name="Komaki H."/>
            <person name="Tamura T."/>
        </authorList>
    </citation>
    <scope>NUCLEOTIDE SEQUENCE</scope>
    <source>
        <strain evidence="8">NBRC 109834</strain>
    </source>
</reference>
<feature type="transmembrane region" description="Helical" evidence="6">
    <location>
        <begin position="224"/>
        <end position="247"/>
    </location>
</feature>
<dbReference type="AlphaFoldDB" id="A0A8J3Q3R5"/>
<dbReference type="SMART" id="SM00849">
    <property type="entry name" value="Lactamase_B"/>
    <property type="match status" value="1"/>
</dbReference>
<sequence length="750" mass="76600">MDLRLAPTALGCWAAALTTLHLGWRAGLGLLGLALLAAGMVSRIRPGWRWIALASVAGALCGAAAVCAQLPARSDPEVARLVAQRGTESVMLTIRDDPRLAAQSVGQQRLWVVKATLDRPGSPRVVVLASHDGWRGLLPGQRVSASVRFGAARGADLTAAVLSTNSGATPIGEPPWIQRAAGRLRAGLQRACAPLPDRPGGLVPGLVIGDTSALDPVLEEEFRAAGLTHLVAVSGSNVAIVVGLVVLMARWARLGPGPAALVAALAVMGFVVLVRPSPSVLRAGLMGGIGLIALASGRRRAALPALSAAVIGLIVLDPELAGEAGFALSVLATGGLLLLAPPIRDRLRAKGFPAGVAEALAIPASAQLACAPVIAGLSASVSLVSVPANLLAVPAVAPATISGVAAAVISPVWPAAAEFLAWLSGWPAWWLVWVARSAAAVPAGAVPWPGGVGGGLLLAALTALLILGFRSRVVRRLVLVTGLAAMVGAVPVRLLAPGWPPPGWVMVVCDVGQGDAVVLNAGGGAVILVDTGPDPRALTECLADLDITSLPLVLLSHFHLDHIGGLSAALPYHPGQIVTGVWPEPAPGREAVHLAAAQAHIPIAEAPPHAVWTVGQVTLRVLATAPLHGTRSDPNNNSLVLFGQIRDVGIALLGDAETEQQRMLHADNPSLTADVVKVAHHGSAYQEPALLEAMRAKLAVVSVGAGNDYGHPNPALLAWWQRTGTRVMRTDLDGAIAVSAGTAGLQMSTK</sequence>
<dbReference type="Pfam" id="PF03772">
    <property type="entry name" value="Competence"/>
    <property type="match status" value="1"/>
</dbReference>
<dbReference type="InterPro" id="IPR035681">
    <property type="entry name" value="ComA-like_MBL"/>
</dbReference>
<dbReference type="PANTHER" id="PTHR30619:SF1">
    <property type="entry name" value="RECOMBINATION PROTEIN 2"/>
    <property type="match status" value="1"/>
</dbReference>
<feature type="transmembrane region" description="Helical" evidence="6">
    <location>
        <begin position="50"/>
        <end position="72"/>
    </location>
</feature>
<evidence type="ECO:0000256" key="5">
    <source>
        <dbReference type="ARBA" id="ARBA00023136"/>
    </source>
</evidence>
<dbReference type="Proteomes" id="UP000612899">
    <property type="component" value="Unassembled WGS sequence"/>
</dbReference>
<evidence type="ECO:0000256" key="6">
    <source>
        <dbReference type="SAM" id="Phobius"/>
    </source>
</evidence>
<dbReference type="InterPro" id="IPR052159">
    <property type="entry name" value="Competence_DNA_uptake"/>
</dbReference>
<evidence type="ECO:0000256" key="3">
    <source>
        <dbReference type="ARBA" id="ARBA00022692"/>
    </source>
</evidence>
<feature type="transmembrane region" description="Helical" evidence="6">
    <location>
        <begin position="452"/>
        <end position="470"/>
    </location>
</feature>
<dbReference type="EMBL" id="BONY01000006">
    <property type="protein sequence ID" value="GIH03121.1"/>
    <property type="molecule type" value="Genomic_DNA"/>
</dbReference>
<feature type="transmembrane region" description="Helical" evidence="6">
    <location>
        <begin position="477"/>
        <end position="496"/>
    </location>
</feature>
<dbReference type="CDD" id="cd07731">
    <property type="entry name" value="ComA-like_MBL-fold"/>
    <property type="match status" value="1"/>
</dbReference>
<keyword evidence="9" id="KW-1185">Reference proteome</keyword>
<dbReference type="InterPro" id="IPR004477">
    <property type="entry name" value="ComEC_N"/>
</dbReference>
<feature type="transmembrane region" description="Helical" evidence="6">
    <location>
        <begin position="395"/>
        <end position="416"/>
    </location>
</feature>
<feature type="transmembrane region" description="Helical" evidence="6">
    <location>
        <begin position="428"/>
        <end position="446"/>
    </location>
</feature>
<dbReference type="Pfam" id="PF00753">
    <property type="entry name" value="Lactamase_B"/>
    <property type="match status" value="1"/>
</dbReference>
<keyword evidence="4 6" id="KW-1133">Transmembrane helix</keyword>
<comment type="caution">
    <text evidence="8">The sequence shown here is derived from an EMBL/GenBank/DDBJ whole genome shotgun (WGS) entry which is preliminary data.</text>
</comment>
<evidence type="ECO:0000259" key="7">
    <source>
        <dbReference type="SMART" id="SM00849"/>
    </source>
</evidence>
<feature type="transmembrane region" description="Helical" evidence="6">
    <location>
        <begin position="254"/>
        <end position="274"/>
    </location>
</feature>
<feature type="transmembrane region" description="Helical" evidence="6">
    <location>
        <begin position="355"/>
        <end position="375"/>
    </location>
</feature>
<proteinExistence type="predicted"/>
<accession>A0A8J3Q3R5</accession>
<feature type="domain" description="Metallo-beta-lactamase" evidence="7">
    <location>
        <begin position="513"/>
        <end position="706"/>
    </location>
</feature>
<dbReference type="InterPro" id="IPR036866">
    <property type="entry name" value="RibonucZ/Hydroxyglut_hydro"/>
</dbReference>
<name>A0A8J3Q3R5_9ACTN</name>
<evidence type="ECO:0000256" key="2">
    <source>
        <dbReference type="ARBA" id="ARBA00022475"/>
    </source>
</evidence>
<evidence type="ECO:0000256" key="4">
    <source>
        <dbReference type="ARBA" id="ARBA00022989"/>
    </source>
</evidence>
<dbReference type="Gene3D" id="3.60.15.10">
    <property type="entry name" value="Ribonuclease Z/Hydroxyacylglutathione hydrolase-like"/>
    <property type="match status" value="1"/>
</dbReference>
<keyword evidence="2" id="KW-1003">Cell membrane</keyword>